<evidence type="ECO:0000313" key="3">
    <source>
        <dbReference type="Proteomes" id="UP000009082"/>
    </source>
</evidence>
<protein>
    <submittedName>
        <fullName evidence="2">Uncharacterized protein</fullName>
    </submittedName>
</protein>
<sequence>MPKRQQRSKRLDKSNYPQIVSEDVNKNLESKRSIQDGTPLGSQEGMAVGTIKEGLEEPMEVIHDNVSFVKDKKPHKVEIKGETSAARVRPAKGSREARKVDKRKESKRSDNKSYPKANKPKDAIIEPNYITRASVILRKLKKVISEKGSKKESTFKNVKIKNLLTLL</sequence>
<dbReference type="VEuPathDB" id="MicrosporidiaDB:NCER_102655"/>
<feature type="region of interest" description="Disordered" evidence="1">
    <location>
        <begin position="77"/>
        <end position="125"/>
    </location>
</feature>
<evidence type="ECO:0000256" key="1">
    <source>
        <dbReference type="SAM" id="MobiDB-lite"/>
    </source>
</evidence>
<dbReference type="EMBL" id="ACOL01004742">
    <property type="protein sequence ID" value="EEQ81130.1"/>
    <property type="molecule type" value="Genomic_DNA"/>
</dbReference>
<name>C4VCC2_VAIC1</name>
<evidence type="ECO:0000313" key="2">
    <source>
        <dbReference type="EMBL" id="EEQ81130.1"/>
    </source>
</evidence>
<reference evidence="2 3" key="1">
    <citation type="journal article" date="2009" name="PLoS Pathog.">
        <title>Genomic analyses of the microsporidian Nosema ceranae, an emergent pathogen of honey bees.</title>
        <authorList>
            <person name="Cornman R.S."/>
            <person name="Chen Y.P."/>
            <person name="Schatz M.C."/>
            <person name="Street C."/>
            <person name="Zhao Y."/>
            <person name="Desany B."/>
            <person name="Egholm M."/>
            <person name="Hutchison S."/>
            <person name="Pettis J.S."/>
            <person name="Lipkin W.I."/>
            <person name="Evans J.D."/>
        </authorList>
    </citation>
    <scope>NUCLEOTIDE SEQUENCE [LARGE SCALE GENOMIC DNA]</scope>
    <source>
        <strain evidence="2 3">BRL01</strain>
    </source>
</reference>
<dbReference type="HOGENOM" id="CLU_1595040_0_0_1"/>
<feature type="compositionally biased region" description="Basic residues" evidence="1">
    <location>
        <begin position="1"/>
        <end position="10"/>
    </location>
</feature>
<accession>C4VCC2</accession>
<comment type="caution">
    <text evidence="2">The sequence shown here is derived from an EMBL/GenBank/DDBJ whole genome shotgun (WGS) entry which is preliminary data.</text>
</comment>
<gene>
    <name evidence="2" type="ORF">NCER_102655</name>
</gene>
<feature type="compositionally biased region" description="Basic and acidic residues" evidence="1">
    <location>
        <begin position="23"/>
        <end position="34"/>
    </location>
</feature>
<dbReference type="AlphaFoldDB" id="C4VCC2"/>
<feature type="region of interest" description="Disordered" evidence="1">
    <location>
        <begin position="1"/>
        <end position="45"/>
    </location>
</feature>
<organism evidence="2 3">
    <name type="scientific">Vairimorpha ceranae (strain BRL01)</name>
    <name type="common">Microsporidian parasite</name>
    <name type="synonym">Nosema ceranae</name>
    <dbReference type="NCBI Taxonomy" id="578460"/>
    <lineage>
        <taxon>Eukaryota</taxon>
        <taxon>Fungi</taxon>
        <taxon>Fungi incertae sedis</taxon>
        <taxon>Microsporidia</taxon>
        <taxon>Nosematidae</taxon>
        <taxon>Vairimorpha</taxon>
    </lineage>
</organism>
<dbReference type="InParanoid" id="C4VCC2"/>
<dbReference type="Proteomes" id="UP000009082">
    <property type="component" value="Unassembled WGS sequence"/>
</dbReference>
<dbReference type="KEGG" id="nce:NCER_102655"/>
<proteinExistence type="predicted"/>
<feature type="compositionally biased region" description="Basic and acidic residues" evidence="1">
    <location>
        <begin position="93"/>
        <end position="124"/>
    </location>
</feature>